<dbReference type="PROSITE" id="PS51257">
    <property type="entry name" value="PROKAR_LIPOPROTEIN"/>
    <property type="match status" value="1"/>
</dbReference>
<dbReference type="Proteomes" id="UP000675920">
    <property type="component" value="Unplaced"/>
</dbReference>
<evidence type="ECO:0000256" key="1">
    <source>
        <dbReference type="SAM" id="MobiDB-lite"/>
    </source>
</evidence>
<dbReference type="AlphaFoldDB" id="A0A8B6X662"/>
<keyword evidence="3" id="KW-1185">Reference proteome</keyword>
<reference evidence="4" key="1">
    <citation type="submission" date="2025-08" db="UniProtKB">
        <authorList>
            <consortium name="RefSeq"/>
        </authorList>
    </citation>
    <scope>IDENTIFICATION</scope>
</reference>
<keyword evidence="2" id="KW-0732">Signal</keyword>
<evidence type="ECO:0000313" key="3">
    <source>
        <dbReference type="Proteomes" id="UP000675920"/>
    </source>
</evidence>
<organism evidence="3 4">
    <name type="scientific">Derxia gummosa DSM 723</name>
    <dbReference type="NCBI Taxonomy" id="1121388"/>
    <lineage>
        <taxon>Bacteria</taxon>
        <taxon>Pseudomonadati</taxon>
        <taxon>Pseudomonadota</taxon>
        <taxon>Betaproteobacteria</taxon>
        <taxon>Burkholderiales</taxon>
        <taxon>Alcaligenaceae</taxon>
        <taxon>Derxia</taxon>
    </lineage>
</organism>
<feature type="signal peptide" evidence="2">
    <location>
        <begin position="1"/>
        <end position="24"/>
    </location>
</feature>
<evidence type="ECO:0000313" key="4">
    <source>
        <dbReference type="RefSeq" id="WP_028312611.1"/>
    </source>
</evidence>
<protein>
    <recommendedName>
        <fullName evidence="5">SHOCT domain-containing protein</fullName>
    </recommendedName>
</protein>
<evidence type="ECO:0008006" key="5">
    <source>
        <dbReference type="Google" id="ProtNLM"/>
    </source>
</evidence>
<dbReference type="RefSeq" id="WP_028312611.1">
    <property type="nucleotide sequence ID" value="NZ_KI519499.1"/>
</dbReference>
<sequence>MRIRILSVLLAAMLAGCAAPRAGSGEPDITAAFPNQVVNGGEGSTPGLRYYVQRSAYAFVRVQQIEDGAPPNDAPPACAPDAAALRATLAGLRTRGGMLGGEPPLFTPAELDTLVPPLVQALSAAKPDEDIAIATSGRRGELGRYLGLSANSARVFARGGQLNLIAGLVHYGFEQEVRASSYLRPFTPGARKAALDRFAAIDGAAVTHPVAGREDWVAFALPGCAVAAPVAPVVGAPVNAPVSAPPAPPTVSPSSAQPSSAQPPVPPAAQPAPIATPPAAPSADTPERIEQRLRTLECLREQRLISDDEYRAKRRAILDAL</sequence>
<feature type="chain" id="PRO_5034925812" description="SHOCT domain-containing protein" evidence="2">
    <location>
        <begin position="25"/>
        <end position="321"/>
    </location>
</feature>
<feature type="compositionally biased region" description="Pro residues" evidence="1">
    <location>
        <begin position="261"/>
        <end position="280"/>
    </location>
</feature>
<feature type="region of interest" description="Disordered" evidence="1">
    <location>
        <begin position="242"/>
        <end position="291"/>
    </location>
</feature>
<dbReference type="OrthoDB" id="9129813at2"/>
<evidence type="ECO:0000256" key="2">
    <source>
        <dbReference type="SAM" id="SignalP"/>
    </source>
</evidence>
<proteinExistence type="predicted"/>
<accession>A0A8B6X662</accession>
<name>A0A8B6X662_9BURK</name>